<protein>
    <submittedName>
        <fullName evidence="1">Uncharacterized protein</fullName>
    </submittedName>
</protein>
<dbReference type="EMBL" id="GGEC01079849">
    <property type="protein sequence ID" value="MBX60333.1"/>
    <property type="molecule type" value="Transcribed_RNA"/>
</dbReference>
<accession>A0A2P2Q083</accession>
<organism evidence="1">
    <name type="scientific">Rhizophora mucronata</name>
    <name type="common">Asiatic mangrove</name>
    <dbReference type="NCBI Taxonomy" id="61149"/>
    <lineage>
        <taxon>Eukaryota</taxon>
        <taxon>Viridiplantae</taxon>
        <taxon>Streptophyta</taxon>
        <taxon>Embryophyta</taxon>
        <taxon>Tracheophyta</taxon>
        <taxon>Spermatophyta</taxon>
        <taxon>Magnoliopsida</taxon>
        <taxon>eudicotyledons</taxon>
        <taxon>Gunneridae</taxon>
        <taxon>Pentapetalae</taxon>
        <taxon>rosids</taxon>
        <taxon>fabids</taxon>
        <taxon>Malpighiales</taxon>
        <taxon>Rhizophoraceae</taxon>
        <taxon>Rhizophora</taxon>
    </lineage>
</organism>
<proteinExistence type="predicted"/>
<name>A0A2P2Q083_RHIMU</name>
<evidence type="ECO:0000313" key="1">
    <source>
        <dbReference type="EMBL" id="MBX60333.1"/>
    </source>
</evidence>
<dbReference type="AlphaFoldDB" id="A0A2P2Q083"/>
<reference evidence="1" key="1">
    <citation type="submission" date="2018-02" db="EMBL/GenBank/DDBJ databases">
        <title>Rhizophora mucronata_Transcriptome.</title>
        <authorList>
            <person name="Meera S.P."/>
            <person name="Sreeshan A."/>
            <person name="Augustine A."/>
        </authorList>
    </citation>
    <scope>NUCLEOTIDE SEQUENCE</scope>
    <source>
        <tissue evidence="1">Leaf</tissue>
    </source>
</reference>
<sequence>MLLENDQKKKNRQIHFSLCVYNFPITTIQSSKIKLCTC</sequence>